<accession>A0A0F9G501</accession>
<dbReference type="AlphaFoldDB" id="A0A0F9G501"/>
<name>A0A0F9G501_9ZZZZ</name>
<proteinExistence type="predicted"/>
<organism evidence="1">
    <name type="scientific">marine sediment metagenome</name>
    <dbReference type="NCBI Taxonomy" id="412755"/>
    <lineage>
        <taxon>unclassified sequences</taxon>
        <taxon>metagenomes</taxon>
        <taxon>ecological metagenomes</taxon>
    </lineage>
</organism>
<sequence length="80" mass="9167">MTHVLFRSVRADPLQVGGWWPLQDSERGRSAVVRCPVCKECATLTDHEISEDGIVSPSLQCPHNDCTFHEFVRLDNWEEE</sequence>
<dbReference type="EMBL" id="LAZR01029854">
    <property type="protein sequence ID" value="KKL58357.1"/>
    <property type="molecule type" value="Genomic_DNA"/>
</dbReference>
<comment type="caution">
    <text evidence="1">The sequence shown here is derived from an EMBL/GenBank/DDBJ whole genome shotgun (WGS) entry which is preliminary data.</text>
</comment>
<protein>
    <submittedName>
        <fullName evidence="1">Uncharacterized protein</fullName>
    </submittedName>
</protein>
<reference evidence="1" key="1">
    <citation type="journal article" date="2015" name="Nature">
        <title>Complex archaea that bridge the gap between prokaryotes and eukaryotes.</title>
        <authorList>
            <person name="Spang A."/>
            <person name="Saw J.H."/>
            <person name="Jorgensen S.L."/>
            <person name="Zaremba-Niedzwiedzka K."/>
            <person name="Martijn J."/>
            <person name="Lind A.E."/>
            <person name="van Eijk R."/>
            <person name="Schleper C."/>
            <person name="Guy L."/>
            <person name="Ettema T.J."/>
        </authorList>
    </citation>
    <scope>NUCLEOTIDE SEQUENCE</scope>
</reference>
<evidence type="ECO:0000313" key="1">
    <source>
        <dbReference type="EMBL" id="KKL58357.1"/>
    </source>
</evidence>
<gene>
    <name evidence="1" type="ORF">LCGC14_2226200</name>
</gene>